<protein>
    <recommendedName>
        <fullName evidence="5">Pseudouridine synthase</fullName>
        <ecNumber evidence="5">5.4.99.-</ecNumber>
    </recommendedName>
</protein>
<dbReference type="InterPro" id="IPR050188">
    <property type="entry name" value="RluA_PseudoU_synthase"/>
</dbReference>
<evidence type="ECO:0000256" key="2">
    <source>
        <dbReference type="ARBA" id="ARBA00010876"/>
    </source>
</evidence>
<dbReference type="SMART" id="SM00363">
    <property type="entry name" value="S4"/>
    <property type="match status" value="1"/>
</dbReference>
<comment type="catalytic activity">
    <reaction evidence="1 5">
        <text>a uridine in RNA = a pseudouridine in RNA</text>
        <dbReference type="Rhea" id="RHEA:48348"/>
        <dbReference type="Rhea" id="RHEA-COMP:12068"/>
        <dbReference type="Rhea" id="RHEA-COMP:12069"/>
        <dbReference type="ChEBI" id="CHEBI:65314"/>
        <dbReference type="ChEBI" id="CHEBI:65315"/>
    </reaction>
</comment>
<dbReference type="RefSeq" id="WP_205006833.1">
    <property type="nucleotide sequence ID" value="NZ_CBCRXA010000013.1"/>
</dbReference>
<dbReference type="SUPFAM" id="SSF55120">
    <property type="entry name" value="Pseudouridine synthase"/>
    <property type="match status" value="1"/>
</dbReference>
<dbReference type="CDD" id="cd02869">
    <property type="entry name" value="PseudoU_synth_RluA_like"/>
    <property type="match status" value="1"/>
</dbReference>
<evidence type="ECO:0000256" key="1">
    <source>
        <dbReference type="ARBA" id="ARBA00000073"/>
    </source>
</evidence>
<evidence type="ECO:0000256" key="3">
    <source>
        <dbReference type="ARBA" id="ARBA00023235"/>
    </source>
</evidence>
<dbReference type="GO" id="GO:0160140">
    <property type="term" value="F:23S rRNA pseudouridine(1911/1915/1917) synthase activity"/>
    <property type="evidence" value="ECO:0007669"/>
    <property type="project" value="UniProtKB-EC"/>
</dbReference>
<dbReference type="PROSITE" id="PS50889">
    <property type="entry name" value="S4"/>
    <property type="match status" value="1"/>
</dbReference>
<name>A0ABS2Q9H7_9BACL</name>
<dbReference type="SUPFAM" id="SSF55174">
    <property type="entry name" value="Alpha-L RNA-binding motif"/>
    <property type="match status" value="1"/>
</dbReference>
<feature type="domain" description="RNA-binding S4" evidence="6">
    <location>
        <begin position="15"/>
        <end position="80"/>
    </location>
</feature>
<keyword evidence="4" id="KW-0694">RNA-binding</keyword>
<gene>
    <name evidence="7" type="ORF">JOC27_001724</name>
</gene>
<reference evidence="7 8" key="1">
    <citation type="submission" date="2021-01" db="EMBL/GenBank/DDBJ databases">
        <title>Genomic Encyclopedia of Type Strains, Phase IV (KMG-IV): sequencing the most valuable type-strain genomes for metagenomic binning, comparative biology and taxonomic classification.</title>
        <authorList>
            <person name="Goeker M."/>
        </authorList>
    </citation>
    <scope>NUCLEOTIDE SEQUENCE [LARGE SCALE GENOMIC DNA]</scope>
    <source>
        <strain evidence="7 8">DSM 100968</strain>
    </source>
</reference>
<accession>A0ABS2Q9H7</accession>
<dbReference type="Gene3D" id="3.10.290.10">
    <property type="entry name" value="RNA-binding S4 domain"/>
    <property type="match status" value="1"/>
</dbReference>
<dbReference type="InterPro" id="IPR006225">
    <property type="entry name" value="PsdUridine_synth_RluC/D"/>
</dbReference>
<evidence type="ECO:0000256" key="5">
    <source>
        <dbReference type="RuleBase" id="RU362028"/>
    </source>
</evidence>
<dbReference type="InterPro" id="IPR002942">
    <property type="entry name" value="S4_RNA-bd"/>
</dbReference>
<dbReference type="InterPro" id="IPR020103">
    <property type="entry name" value="PsdUridine_synth_cat_dom_sf"/>
</dbReference>
<dbReference type="PROSITE" id="PS01129">
    <property type="entry name" value="PSI_RLU"/>
    <property type="match status" value="1"/>
</dbReference>
<organism evidence="7 8">
    <name type="scientific">Sporolactobacillus spathodeae</name>
    <dbReference type="NCBI Taxonomy" id="1465502"/>
    <lineage>
        <taxon>Bacteria</taxon>
        <taxon>Bacillati</taxon>
        <taxon>Bacillota</taxon>
        <taxon>Bacilli</taxon>
        <taxon>Bacillales</taxon>
        <taxon>Sporolactobacillaceae</taxon>
        <taxon>Sporolactobacillus</taxon>
    </lineage>
</organism>
<keyword evidence="8" id="KW-1185">Reference proteome</keyword>
<dbReference type="EC" id="5.4.99.-" evidence="5"/>
<comment type="caution">
    <text evidence="7">The sequence shown here is derived from an EMBL/GenBank/DDBJ whole genome shotgun (WGS) entry which is preliminary data.</text>
</comment>
<dbReference type="Pfam" id="PF01479">
    <property type="entry name" value="S4"/>
    <property type="match status" value="1"/>
</dbReference>
<dbReference type="NCBIfam" id="TIGR00005">
    <property type="entry name" value="rluA_subfam"/>
    <property type="match status" value="1"/>
</dbReference>
<dbReference type="Proteomes" id="UP000823201">
    <property type="component" value="Unassembled WGS sequence"/>
</dbReference>
<keyword evidence="3 5" id="KW-0413">Isomerase</keyword>
<proteinExistence type="inferred from homology"/>
<dbReference type="PANTHER" id="PTHR21600">
    <property type="entry name" value="MITOCHONDRIAL RNA PSEUDOURIDINE SYNTHASE"/>
    <property type="match status" value="1"/>
</dbReference>
<dbReference type="EMBL" id="JAFBEV010000014">
    <property type="protein sequence ID" value="MBM7658271.1"/>
    <property type="molecule type" value="Genomic_DNA"/>
</dbReference>
<dbReference type="Gene3D" id="3.30.2350.10">
    <property type="entry name" value="Pseudouridine synthase"/>
    <property type="match status" value="1"/>
</dbReference>
<dbReference type="Pfam" id="PF00849">
    <property type="entry name" value="PseudoU_synth_2"/>
    <property type="match status" value="1"/>
</dbReference>
<dbReference type="CDD" id="cd00165">
    <property type="entry name" value="S4"/>
    <property type="match status" value="1"/>
</dbReference>
<evidence type="ECO:0000313" key="8">
    <source>
        <dbReference type="Proteomes" id="UP000823201"/>
    </source>
</evidence>
<dbReference type="InterPro" id="IPR036986">
    <property type="entry name" value="S4_RNA-bd_sf"/>
</dbReference>
<evidence type="ECO:0000313" key="7">
    <source>
        <dbReference type="EMBL" id="MBM7658271.1"/>
    </source>
</evidence>
<dbReference type="InterPro" id="IPR006145">
    <property type="entry name" value="PsdUridine_synth_RsuA/RluA"/>
</dbReference>
<comment type="function">
    <text evidence="5">Responsible for synthesis of pseudouridine from uracil.</text>
</comment>
<dbReference type="PANTHER" id="PTHR21600:SF44">
    <property type="entry name" value="RIBOSOMAL LARGE SUBUNIT PSEUDOURIDINE SYNTHASE D"/>
    <property type="match status" value="1"/>
</dbReference>
<sequence length="307" mass="34451">MAEWEKEIQECEEGQRIDRWAAQAFPSESRSRLQELIRSGQLKINGQTQTMVSYKLRCGDHVLFVIPDPKPLEVAPENIPLDIVYEDSSVLVVNKPRGMVVHPAPGNTSGTLVNALLYHCHDLSGINGILRPGIVHRIDKDTSGLLMVAKNDQAHHSLAQQLKDKTTKRLYYAIVHGVISQDKGTINAPIGRDPKDRKKMAVTRSNSKQAVTHFKVIERFLNYTFIQCRLETGRTHQIRVHMAYIGHPLAGDPKYGPKKTLPIEGQALHAAEIGFTHPETGQFLSFHADPPEDFTHLLKLLKTQINS</sequence>
<comment type="similarity">
    <text evidence="2 5">Belongs to the pseudouridine synthase RluA family.</text>
</comment>
<evidence type="ECO:0000259" key="6">
    <source>
        <dbReference type="SMART" id="SM00363"/>
    </source>
</evidence>
<dbReference type="InterPro" id="IPR006224">
    <property type="entry name" value="PsdUridine_synth_RluA-like_CS"/>
</dbReference>
<evidence type="ECO:0000256" key="4">
    <source>
        <dbReference type="PROSITE-ProRule" id="PRU00182"/>
    </source>
</evidence>